<keyword evidence="3" id="KW-0805">Transcription regulation</keyword>
<dbReference type="GO" id="GO:0003677">
    <property type="term" value="F:DNA binding"/>
    <property type="evidence" value="ECO:0007669"/>
    <property type="project" value="UniProtKB-KW"/>
</dbReference>
<evidence type="ECO:0000256" key="1">
    <source>
        <dbReference type="ARBA" id="ARBA00004123"/>
    </source>
</evidence>
<accession>A0A7R7XJE2</accession>
<dbReference type="PROSITE" id="PS50048">
    <property type="entry name" value="ZN2_CY6_FUNGAL_2"/>
    <property type="match status" value="1"/>
</dbReference>
<dbReference type="Pfam" id="PF00172">
    <property type="entry name" value="Zn_clus"/>
    <property type="match status" value="1"/>
</dbReference>
<keyword evidence="9" id="KW-1185">Reference proteome</keyword>
<sequence length="575" mass="64888">MSSDPDRKPACTVCRQRKVACDRRRPRCGLCAKSGFECGYTPREHRPGLRAGYVAQLEKRLETLEKRMDEVVSRLSPEPSEVPVSNGAALLDDQPMNQAIEPRSQNGTLLDVSLDNSHDTESSSPRWLEGLEFELRSVWLQQYQSWFPILHHTSVGNVLLDDRPEQRLVAKAIRAVCVLDVGGMPWEQRLAWSQKIREEVILECLTSTTLRSVQALLILAMLFWGEGKWSEYGNLIAMCRRMSQQLEVSAGAGGPRYSLGSTETFAINPDIDYEERLRTCWMIEILDSVFALNVGSHVSSSSTSPARLPCSDGSWASQVSGEAGTRIENLEFSSGFAMCIHLCTVELEAVHRFQQASRESNSTPGNPDWQTTAQRLDERLTIWREEFVAAVFRLINAVSHEDSRGEMEPFIVLTNCLLNMGVISLLQSQSSLPQGVQSDSDSWPYANHRCMYACENMAAKIRRMEEDKLRYCSPLLVLAIFVAARFYIVHTKCLQADVSVNLHSLAYSLHICSHRWPLAKMFEAVIRTAVAEHRTPVLESALPVEFYDLRHQVIDICPLLQRWMENSWIPVPGAI</sequence>
<keyword evidence="4" id="KW-0238">DNA-binding</keyword>
<comment type="subcellular location">
    <subcellularLocation>
        <location evidence="1">Nucleus</location>
    </subcellularLocation>
</comment>
<organism evidence="8 9">
    <name type="scientific">Aspergillus puulaauensis</name>
    <dbReference type="NCBI Taxonomy" id="1220207"/>
    <lineage>
        <taxon>Eukaryota</taxon>
        <taxon>Fungi</taxon>
        <taxon>Dikarya</taxon>
        <taxon>Ascomycota</taxon>
        <taxon>Pezizomycotina</taxon>
        <taxon>Eurotiomycetes</taxon>
        <taxon>Eurotiomycetidae</taxon>
        <taxon>Eurotiales</taxon>
        <taxon>Aspergillaceae</taxon>
        <taxon>Aspergillus</taxon>
    </lineage>
</organism>
<dbReference type="Proteomes" id="UP000654913">
    <property type="component" value="Chromosome 3"/>
</dbReference>
<reference evidence="8" key="2">
    <citation type="submission" date="2021-02" db="EMBL/GenBank/DDBJ databases">
        <title>Aspergillus puulaauensis MK2 genome sequence.</title>
        <authorList>
            <person name="Futagami T."/>
            <person name="Mori K."/>
            <person name="Kadooka C."/>
            <person name="Tanaka T."/>
        </authorList>
    </citation>
    <scope>NUCLEOTIDE SEQUENCE</scope>
    <source>
        <strain evidence="8">MK2</strain>
    </source>
</reference>
<dbReference type="InterPro" id="IPR050815">
    <property type="entry name" value="TF_fung"/>
</dbReference>
<keyword evidence="6" id="KW-0539">Nucleus</keyword>
<dbReference type="CDD" id="cd12148">
    <property type="entry name" value="fungal_TF_MHR"/>
    <property type="match status" value="1"/>
</dbReference>
<dbReference type="EMBL" id="AP024445">
    <property type="protein sequence ID" value="BCS22550.1"/>
    <property type="molecule type" value="Genomic_DNA"/>
</dbReference>
<dbReference type="GO" id="GO:0000981">
    <property type="term" value="F:DNA-binding transcription factor activity, RNA polymerase II-specific"/>
    <property type="evidence" value="ECO:0007669"/>
    <property type="project" value="InterPro"/>
</dbReference>
<dbReference type="SUPFAM" id="SSF57701">
    <property type="entry name" value="Zn2/Cys6 DNA-binding domain"/>
    <property type="match status" value="1"/>
</dbReference>
<keyword evidence="5" id="KW-0804">Transcription</keyword>
<keyword evidence="2" id="KW-0479">Metal-binding</keyword>
<dbReference type="SMART" id="SM00066">
    <property type="entry name" value="GAL4"/>
    <property type="match status" value="1"/>
</dbReference>
<dbReference type="GO" id="GO:0008270">
    <property type="term" value="F:zinc ion binding"/>
    <property type="evidence" value="ECO:0007669"/>
    <property type="project" value="InterPro"/>
</dbReference>
<evidence type="ECO:0000259" key="7">
    <source>
        <dbReference type="PROSITE" id="PS50048"/>
    </source>
</evidence>
<dbReference type="Gene3D" id="4.10.240.10">
    <property type="entry name" value="Zn(2)-C6 fungal-type DNA-binding domain"/>
    <property type="match status" value="1"/>
</dbReference>
<dbReference type="Pfam" id="PF04082">
    <property type="entry name" value="Fungal_trans"/>
    <property type="match status" value="1"/>
</dbReference>
<dbReference type="InterPro" id="IPR001138">
    <property type="entry name" value="Zn2Cys6_DnaBD"/>
</dbReference>
<dbReference type="KEGG" id="apuu:APUU_30775A"/>
<dbReference type="GO" id="GO:0005634">
    <property type="term" value="C:nucleus"/>
    <property type="evidence" value="ECO:0007669"/>
    <property type="project" value="UniProtKB-SubCell"/>
</dbReference>
<protein>
    <recommendedName>
        <fullName evidence="7">Zn(2)-C6 fungal-type domain-containing protein</fullName>
    </recommendedName>
</protein>
<dbReference type="GO" id="GO:0006351">
    <property type="term" value="P:DNA-templated transcription"/>
    <property type="evidence" value="ECO:0007669"/>
    <property type="project" value="InterPro"/>
</dbReference>
<dbReference type="CDD" id="cd00067">
    <property type="entry name" value="GAL4"/>
    <property type="match status" value="1"/>
</dbReference>
<gene>
    <name evidence="8" type="ORF">APUU_30775A</name>
</gene>
<feature type="domain" description="Zn(2)-C6 fungal-type" evidence="7">
    <location>
        <begin position="10"/>
        <end position="40"/>
    </location>
</feature>
<evidence type="ECO:0000256" key="3">
    <source>
        <dbReference type="ARBA" id="ARBA00023015"/>
    </source>
</evidence>
<name>A0A7R7XJE2_9EURO</name>
<evidence type="ECO:0000256" key="2">
    <source>
        <dbReference type="ARBA" id="ARBA00022723"/>
    </source>
</evidence>
<dbReference type="AlphaFoldDB" id="A0A7R7XJE2"/>
<dbReference type="PANTHER" id="PTHR47338:SF20">
    <property type="entry name" value="ZN(II)2CYS6 TRANSCRIPTION FACTOR (EUROFUNG)"/>
    <property type="match status" value="1"/>
</dbReference>
<evidence type="ECO:0000256" key="5">
    <source>
        <dbReference type="ARBA" id="ARBA00023163"/>
    </source>
</evidence>
<dbReference type="PANTHER" id="PTHR47338">
    <property type="entry name" value="ZN(II)2CYS6 TRANSCRIPTION FACTOR (EUROFUNG)-RELATED"/>
    <property type="match status" value="1"/>
</dbReference>
<evidence type="ECO:0000256" key="4">
    <source>
        <dbReference type="ARBA" id="ARBA00023125"/>
    </source>
</evidence>
<dbReference type="GeneID" id="64972555"/>
<dbReference type="OrthoDB" id="2943660at2759"/>
<evidence type="ECO:0000256" key="6">
    <source>
        <dbReference type="ARBA" id="ARBA00023242"/>
    </source>
</evidence>
<dbReference type="InterPro" id="IPR036864">
    <property type="entry name" value="Zn2-C6_fun-type_DNA-bd_sf"/>
</dbReference>
<reference evidence="8" key="1">
    <citation type="submission" date="2021-01" db="EMBL/GenBank/DDBJ databases">
        <authorList>
            <consortium name="Aspergillus puulaauensis MK2 genome sequencing consortium"/>
            <person name="Kazuki M."/>
            <person name="Futagami T."/>
        </authorList>
    </citation>
    <scope>NUCLEOTIDE SEQUENCE</scope>
    <source>
        <strain evidence="8">MK2</strain>
    </source>
</reference>
<dbReference type="PROSITE" id="PS00463">
    <property type="entry name" value="ZN2_CY6_FUNGAL_1"/>
    <property type="match status" value="1"/>
</dbReference>
<evidence type="ECO:0000313" key="8">
    <source>
        <dbReference type="EMBL" id="BCS22550.1"/>
    </source>
</evidence>
<dbReference type="RefSeq" id="XP_041554744.1">
    <property type="nucleotide sequence ID" value="XM_041701905.1"/>
</dbReference>
<proteinExistence type="predicted"/>
<dbReference type="InterPro" id="IPR007219">
    <property type="entry name" value="XnlR_reg_dom"/>
</dbReference>
<evidence type="ECO:0000313" key="9">
    <source>
        <dbReference type="Proteomes" id="UP000654913"/>
    </source>
</evidence>